<dbReference type="EC" id="2.7.4.27" evidence="5"/>
<dbReference type="Pfam" id="PF03618">
    <property type="entry name" value="Kinase-PPPase"/>
    <property type="match status" value="1"/>
</dbReference>
<dbReference type="InterPro" id="IPR026565">
    <property type="entry name" value="PPDK_reg"/>
</dbReference>
<keyword evidence="1 5" id="KW-0723">Serine/threonine-protein kinase</keyword>
<comment type="catalytic activity">
    <reaction evidence="5">
        <text>N(tele)-phospho-L-histidyl/L-threonyl-[pyruvate, phosphate dikinase] + ADP = N(tele)-phospho-L-histidyl/O-phospho-L-threonyl-[pyruvate, phosphate dikinase] + AMP + H(+)</text>
        <dbReference type="Rhea" id="RHEA:43692"/>
        <dbReference type="Rhea" id="RHEA-COMP:10650"/>
        <dbReference type="Rhea" id="RHEA-COMP:10651"/>
        <dbReference type="ChEBI" id="CHEBI:15378"/>
        <dbReference type="ChEBI" id="CHEBI:30013"/>
        <dbReference type="ChEBI" id="CHEBI:61977"/>
        <dbReference type="ChEBI" id="CHEBI:83586"/>
        <dbReference type="ChEBI" id="CHEBI:456215"/>
        <dbReference type="ChEBI" id="CHEBI:456216"/>
        <dbReference type="EC" id="2.7.11.32"/>
    </reaction>
</comment>
<keyword evidence="2 5" id="KW-0808">Transferase</keyword>
<gene>
    <name evidence="6" type="ORF">EJ903_07485</name>
</gene>
<comment type="function">
    <text evidence="5">Bifunctional serine/threonine kinase and phosphorylase involved in the regulation of the pyruvate, phosphate dikinase (PPDK) by catalyzing its phosphorylation/dephosphorylation.</text>
</comment>
<dbReference type="EMBL" id="RXMA01000005">
    <property type="protein sequence ID" value="RTR21948.1"/>
    <property type="molecule type" value="Genomic_DNA"/>
</dbReference>
<protein>
    <recommendedName>
        <fullName evidence="5">Putative pyruvate, phosphate dikinase regulatory protein</fullName>
        <shortName evidence="5">PPDK regulatory protein</shortName>
        <ecNumber evidence="5">2.7.11.32</ecNumber>
        <ecNumber evidence="5">2.7.4.27</ecNumber>
    </recommendedName>
</protein>
<name>A0A3S0JJU9_9PROT</name>
<keyword evidence="4 5" id="KW-0418">Kinase</keyword>
<evidence type="ECO:0000256" key="4">
    <source>
        <dbReference type="ARBA" id="ARBA00022777"/>
    </source>
</evidence>
<evidence type="ECO:0000313" key="7">
    <source>
        <dbReference type="Proteomes" id="UP000277007"/>
    </source>
</evidence>
<evidence type="ECO:0000256" key="5">
    <source>
        <dbReference type="HAMAP-Rule" id="MF_00921"/>
    </source>
</evidence>
<dbReference type="GO" id="GO:0005524">
    <property type="term" value="F:ATP binding"/>
    <property type="evidence" value="ECO:0007669"/>
    <property type="project" value="InterPro"/>
</dbReference>
<evidence type="ECO:0000256" key="3">
    <source>
        <dbReference type="ARBA" id="ARBA00022741"/>
    </source>
</evidence>
<dbReference type="PANTHER" id="PTHR31756:SF3">
    <property type="entry name" value="PYRUVATE, PHOSPHATE DIKINASE REGULATORY PROTEIN 1, CHLOROPLASTIC"/>
    <property type="match status" value="1"/>
</dbReference>
<comment type="similarity">
    <text evidence="5">Belongs to the pyruvate, phosphate/water dikinase regulatory protein family. PDRP subfamily.</text>
</comment>
<dbReference type="GO" id="GO:0016776">
    <property type="term" value="F:phosphotransferase activity, phosphate group as acceptor"/>
    <property type="evidence" value="ECO:0007669"/>
    <property type="project" value="UniProtKB-UniRule"/>
</dbReference>
<keyword evidence="7" id="KW-1185">Reference proteome</keyword>
<dbReference type="InterPro" id="IPR005177">
    <property type="entry name" value="Kinase-pyrophosphorylase"/>
</dbReference>
<dbReference type="GO" id="GO:0043531">
    <property type="term" value="F:ADP binding"/>
    <property type="evidence" value="ECO:0007669"/>
    <property type="project" value="UniProtKB-UniRule"/>
</dbReference>
<dbReference type="PANTHER" id="PTHR31756">
    <property type="entry name" value="PYRUVATE, PHOSPHATE DIKINASE REGULATORY PROTEIN 1, CHLOROPLASTIC"/>
    <property type="match status" value="1"/>
</dbReference>
<dbReference type="OrthoDB" id="9782201at2"/>
<keyword evidence="3 5" id="KW-0547">Nucleotide-binding</keyword>
<feature type="binding site" evidence="5">
    <location>
        <begin position="149"/>
        <end position="156"/>
    </location>
    <ligand>
        <name>ADP</name>
        <dbReference type="ChEBI" id="CHEBI:456216"/>
    </ligand>
</feature>
<reference evidence="6 7" key="1">
    <citation type="submission" date="2018-12" db="EMBL/GenBank/DDBJ databases">
        <authorList>
            <person name="Yang Y."/>
        </authorList>
    </citation>
    <scope>NUCLEOTIDE SEQUENCE [LARGE SCALE GENOMIC DNA]</scope>
    <source>
        <strain evidence="6 7">L-25-5w-1</strain>
    </source>
</reference>
<comment type="caution">
    <text evidence="6">The sequence shown here is derived from an EMBL/GenBank/DDBJ whole genome shotgun (WGS) entry which is preliminary data.</text>
</comment>
<sequence length="284" mass="31987">MKQFHLHLVSDATGETINSVARACVIQFDAVRPVEHFWNLVRTDRQLDLVLEAIRENPGLVMFTLVDETLRRRLQEFCREVQVPCIPVLDPLINALAAYLGVESQRQPGRQHVLDAEYFSRIDAVDFALSHDDGQSNWDLHEADVVLIGVSRTSKTPTCIYLANRGIKAANIPLVPGTSLPAEVDLLTKPLIVGLTKDPDRLVQIRRNRLKLLNQGETSTYVDPEIVRNEVTEARRLFSRRKWPVIDVSRRSIEETAAEIMMLLARRQSSGLLPDGSKPDGTLP</sequence>
<proteinExistence type="inferred from homology"/>
<evidence type="ECO:0000256" key="2">
    <source>
        <dbReference type="ARBA" id="ARBA00022679"/>
    </source>
</evidence>
<accession>A0A3S0JJU9</accession>
<dbReference type="GO" id="GO:0004674">
    <property type="term" value="F:protein serine/threonine kinase activity"/>
    <property type="evidence" value="ECO:0007669"/>
    <property type="project" value="UniProtKB-UniRule"/>
</dbReference>
<dbReference type="EC" id="2.7.11.32" evidence="5"/>
<organism evidence="6 7">
    <name type="scientific">Azospirillum griseum</name>
    <dbReference type="NCBI Taxonomy" id="2496639"/>
    <lineage>
        <taxon>Bacteria</taxon>
        <taxon>Pseudomonadati</taxon>
        <taxon>Pseudomonadota</taxon>
        <taxon>Alphaproteobacteria</taxon>
        <taxon>Rhodospirillales</taxon>
        <taxon>Azospirillaceae</taxon>
        <taxon>Azospirillum</taxon>
    </lineage>
</organism>
<evidence type="ECO:0000256" key="1">
    <source>
        <dbReference type="ARBA" id="ARBA00022527"/>
    </source>
</evidence>
<dbReference type="AlphaFoldDB" id="A0A3S0JJU9"/>
<comment type="catalytic activity">
    <reaction evidence="5">
        <text>N(tele)-phospho-L-histidyl/O-phospho-L-threonyl-[pyruvate, phosphate dikinase] + phosphate + H(+) = N(tele)-phospho-L-histidyl/L-threonyl-[pyruvate, phosphate dikinase] + diphosphate</text>
        <dbReference type="Rhea" id="RHEA:43696"/>
        <dbReference type="Rhea" id="RHEA-COMP:10650"/>
        <dbReference type="Rhea" id="RHEA-COMP:10651"/>
        <dbReference type="ChEBI" id="CHEBI:15378"/>
        <dbReference type="ChEBI" id="CHEBI:30013"/>
        <dbReference type="ChEBI" id="CHEBI:33019"/>
        <dbReference type="ChEBI" id="CHEBI:43474"/>
        <dbReference type="ChEBI" id="CHEBI:61977"/>
        <dbReference type="ChEBI" id="CHEBI:83586"/>
        <dbReference type="EC" id="2.7.4.27"/>
    </reaction>
</comment>
<dbReference type="RefSeq" id="WP_126613698.1">
    <property type="nucleotide sequence ID" value="NZ_JBHUCY010000012.1"/>
</dbReference>
<dbReference type="NCBIfam" id="NF003742">
    <property type="entry name" value="PRK05339.1"/>
    <property type="match status" value="1"/>
</dbReference>
<evidence type="ECO:0000313" key="6">
    <source>
        <dbReference type="EMBL" id="RTR21948.1"/>
    </source>
</evidence>
<dbReference type="Proteomes" id="UP000277007">
    <property type="component" value="Unassembled WGS sequence"/>
</dbReference>
<dbReference type="HAMAP" id="MF_00921">
    <property type="entry name" value="PDRP"/>
    <property type="match status" value="1"/>
</dbReference>